<evidence type="ECO:0000256" key="10">
    <source>
        <dbReference type="ARBA" id="ARBA00022729"/>
    </source>
</evidence>
<dbReference type="InterPro" id="IPR036907">
    <property type="entry name" value="5'-Nucleotdase_C_sf"/>
</dbReference>
<evidence type="ECO:0000313" key="19">
    <source>
        <dbReference type="EMBL" id="AMQ93171.1"/>
    </source>
</evidence>
<feature type="signal peptide" evidence="16">
    <location>
        <begin position="1"/>
        <end position="26"/>
    </location>
</feature>
<keyword evidence="9" id="KW-0479">Metal-binding</keyword>
<keyword evidence="12" id="KW-0574">Periplasm</keyword>
<dbReference type="Proteomes" id="UP000226080">
    <property type="component" value="Unassembled WGS sequence"/>
</dbReference>
<keyword evidence="23" id="KW-1185">Reference proteome</keyword>
<evidence type="ECO:0000313" key="24">
    <source>
        <dbReference type="Proteomes" id="UP000323012"/>
    </source>
</evidence>
<keyword evidence="11 16" id="KW-0547">Nucleotide-binding</keyword>
<dbReference type="InterPro" id="IPR006146">
    <property type="entry name" value="5'-Nucleotdase_CS"/>
</dbReference>
<evidence type="ECO:0000259" key="17">
    <source>
        <dbReference type="Pfam" id="PF00149"/>
    </source>
</evidence>
<organism evidence="21 24">
    <name type="scientific">Aggregatibacter actinomycetemcomitans</name>
    <name type="common">Actinobacillus actinomycetemcomitans</name>
    <name type="synonym">Haemophilus actinomycetemcomitans</name>
    <dbReference type="NCBI Taxonomy" id="714"/>
    <lineage>
        <taxon>Bacteria</taxon>
        <taxon>Pseudomonadati</taxon>
        <taxon>Pseudomonadota</taxon>
        <taxon>Gammaproteobacteria</taxon>
        <taxon>Pasteurellales</taxon>
        <taxon>Pasteurellaceae</taxon>
        <taxon>Aggregatibacter</taxon>
    </lineage>
</organism>
<dbReference type="InterPro" id="IPR029052">
    <property type="entry name" value="Metallo-depent_PP-like"/>
</dbReference>
<reference evidence="21 24" key="3">
    <citation type="submission" date="2019-08" db="EMBL/GenBank/DDBJ databases">
        <title>Whole genome sequencing of Aggregatibacter actinomycetemcomitans cultured from blood stream infections in Denmark reveals a novel phylogenetic lineage expressing serotype a membrane O polysaccharide.</title>
        <authorList>
            <person name="Nedergaard S."/>
            <person name="Kobel C.M."/>
            <person name="Nielsen M.B."/>
            <person name="Moeller R.T."/>
            <person name="Jensen A.B."/>
            <person name="Noerskov-Lauritsen N."/>
        </authorList>
    </citation>
    <scope>NUCLEOTIDE SEQUENCE [LARGE SCALE GENOMIC DNA]</scope>
    <source>
        <strain evidence="21 24">PN_563</strain>
    </source>
</reference>
<evidence type="ECO:0000256" key="2">
    <source>
        <dbReference type="ARBA" id="ARBA00001730"/>
    </source>
</evidence>
<dbReference type="Proteomes" id="UP000072236">
    <property type="component" value="Chromosome"/>
</dbReference>
<dbReference type="FunFam" id="3.60.21.10:FF:000037">
    <property type="entry name" value="Bifunctional 2',3'-cyclic-nucleotide 2'-phosphodiesterase/3'-nucleotidase"/>
    <property type="match status" value="1"/>
</dbReference>
<dbReference type="Gene3D" id="3.60.21.10">
    <property type="match status" value="1"/>
</dbReference>
<keyword evidence="10 16" id="KW-0732">Signal</keyword>
<dbReference type="InterPro" id="IPR006311">
    <property type="entry name" value="TAT_signal"/>
</dbReference>
<dbReference type="NCBIfam" id="NF006938">
    <property type="entry name" value="PRK09420.1"/>
    <property type="match status" value="1"/>
</dbReference>
<comment type="similarity">
    <text evidence="5 16">Belongs to the 5'-nucleotidase family.</text>
</comment>
<dbReference type="RefSeq" id="WP_005543985.1">
    <property type="nucleotide sequence ID" value="NZ_CP012959.1"/>
</dbReference>
<dbReference type="GO" id="GO:0009166">
    <property type="term" value="P:nucleotide catabolic process"/>
    <property type="evidence" value="ECO:0007669"/>
    <property type="project" value="InterPro"/>
</dbReference>
<dbReference type="EC" id="3.1.4.16" evidence="6"/>
<comment type="cofactor">
    <cofactor evidence="3">
        <name>a divalent metal cation</name>
        <dbReference type="ChEBI" id="CHEBI:60240"/>
    </cofactor>
</comment>
<evidence type="ECO:0000256" key="12">
    <source>
        <dbReference type="ARBA" id="ARBA00022764"/>
    </source>
</evidence>
<dbReference type="PANTHER" id="PTHR11575">
    <property type="entry name" value="5'-NUCLEOTIDASE-RELATED"/>
    <property type="match status" value="1"/>
</dbReference>
<dbReference type="GO" id="GO:0046872">
    <property type="term" value="F:metal ion binding"/>
    <property type="evidence" value="ECO:0007669"/>
    <property type="project" value="UniProtKB-KW"/>
</dbReference>
<comment type="catalytic activity">
    <reaction evidence="1">
        <text>a ribonucleoside 3'-phosphate + H2O = a ribonucleoside + phosphate</text>
        <dbReference type="Rhea" id="RHEA:10144"/>
        <dbReference type="ChEBI" id="CHEBI:13197"/>
        <dbReference type="ChEBI" id="CHEBI:15377"/>
        <dbReference type="ChEBI" id="CHEBI:18254"/>
        <dbReference type="ChEBI" id="CHEBI:43474"/>
        <dbReference type="EC" id="3.1.3.6"/>
    </reaction>
</comment>
<accession>A0A5D0EMT5</accession>
<comment type="catalytic activity">
    <reaction evidence="2">
        <text>a nucleoside 2',3'-cyclic phosphate + H2O = a nucleoside 3'-phosphate + H(+)</text>
        <dbReference type="Rhea" id="RHEA:19621"/>
        <dbReference type="ChEBI" id="CHEBI:15377"/>
        <dbReference type="ChEBI" id="CHEBI:15378"/>
        <dbReference type="ChEBI" id="CHEBI:66949"/>
        <dbReference type="ChEBI" id="CHEBI:66954"/>
        <dbReference type="EC" id="3.1.4.16"/>
    </reaction>
</comment>
<reference evidence="20 23" key="2">
    <citation type="submission" date="2017-10" db="EMBL/GenBank/DDBJ databases">
        <title>Draft genome sequences of Aggregatibacter actinomycetemcomitans strains 310a and 310b.</title>
        <authorList>
            <person name="May A.C."/>
            <person name="Ohta H."/>
            <person name="Maeda H."/>
            <person name="Kokeguchi S."/>
            <person name="Cugini C."/>
        </authorList>
    </citation>
    <scope>NUCLEOTIDE SEQUENCE [LARGE SCALE GENOMIC DNA]</scope>
    <source>
        <strain evidence="20 23">310b</strain>
    </source>
</reference>
<dbReference type="PROSITE" id="PS51257">
    <property type="entry name" value="PROKAR_LIPOPROTEIN"/>
    <property type="match status" value="1"/>
</dbReference>
<dbReference type="SUPFAM" id="SSF56300">
    <property type="entry name" value="Metallo-dependent phosphatases"/>
    <property type="match status" value="1"/>
</dbReference>
<dbReference type="PROSITE" id="PS51318">
    <property type="entry name" value="TAT"/>
    <property type="match status" value="1"/>
</dbReference>
<dbReference type="InterPro" id="IPR006294">
    <property type="entry name" value="Cyc_nuc_PDE_nucleotidase"/>
</dbReference>
<evidence type="ECO:0000256" key="11">
    <source>
        <dbReference type="ARBA" id="ARBA00022741"/>
    </source>
</evidence>
<dbReference type="NCBIfam" id="TIGR01390">
    <property type="entry name" value="CycNucDiestase"/>
    <property type="match status" value="1"/>
</dbReference>
<evidence type="ECO:0000313" key="21">
    <source>
        <dbReference type="EMBL" id="TYA39354.1"/>
    </source>
</evidence>
<dbReference type="InterPro" id="IPR008334">
    <property type="entry name" value="5'-Nucleotdase_C"/>
</dbReference>
<sequence length="658" mass="72773">MMNRRRFIQIGASSVLALSCHPMAFAKNGNQMDLRIIGTTDIHSFLTDFDYYKDAPTEKFGFTRAASLIRQARAEVKNSVLVDNGDLIQGNPIADYQAAVGYKEGKPNPAIACLNALHYEVGTLGNHEFNYGLDYLADAIKQANFPIVNANVVKAGTDDPYYTPYVIQEKTVVDNNGKSHQLKIGYIGFVPQQIMVWDKANLTGKVETRDIVKTAQKYVPEMKQKGADIIVALAHTGPSDEPYHEGVENSAFYLADVPHIDAVIFGHSHRLFPNKEFAKSPNADIAKGTVKGVPESMAGYWANNISVVDLVLSEHNGKWIVTDGKAVLRSIYDTENKKSLAENDAEMTALLKETHDATRKFVAQPIGKATDNIYSYLALVQDDPTIQIVNQAQKAYVENVAPSVPAMAGLPILSAGAPFKAGGRKNDPTGYTEVNKGELTFRNAADLYLYPNTLVVVKVSGEQLKEWLECSAGMFKQIDPNSDKPQSLLDWEGFRTYNFDVIDGVNYEYDLTQPPRYDGECKLINPNAHRVVNLTYLGKPVDPKAEFLIATNNYRAYGDKFPGTGDKHIVYASPDENRQVLADYIKATSEKEGRVNPSADKNWRFVPIKGNAKLDVRVETSPSAQATQFIKENAQYPMKQVGTDEVGFAVYQIDLSGK</sequence>
<dbReference type="EMBL" id="CP012959">
    <property type="protein sequence ID" value="AMQ93171.1"/>
    <property type="molecule type" value="Genomic_DNA"/>
</dbReference>
<protein>
    <recommendedName>
        <fullName evidence="8">2',3'-cyclic-nucleotide 2'-phosphodiesterase/3'-nucleotidase</fullName>
        <ecNumber evidence="7">3.1.3.6</ecNumber>
        <ecNumber evidence="6">3.1.4.16</ecNumber>
    </recommendedName>
</protein>
<dbReference type="InterPro" id="IPR004843">
    <property type="entry name" value="Calcineurin-like_PHP"/>
</dbReference>
<feature type="chain" id="PRO_5044516942" description="2',3'-cyclic-nucleotide 2'-phosphodiesterase/3'-nucleotidase" evidence="16">
    <location>
        <begin position="27"/>
        <end position="658"/>
    </location>
</feature>
<dbReference type="EMBL" id="PCGW01000003">
    <property type="protein sequence ID" value="PHO21297.1"/>
    <property type="molecule type" value="Genomic_DNA"/>
</dbReference>
<dbReference type="PRINTS" id="PR01607">
    <property type="entry name" value="APYRASEFAMLY"/>
</dbReference>
<evidence type="ECO:0000256" key="3">
    <source>
        <dbReference type="ARBA" id="ARBA00001968"/>
    </source>
</evidence>
<evidence type="ECO:0000313" key="23">
    <source>
        <dbReference type="Proteomes" id="UP000226080"/>
    </source>
</evidence>
<dbReference type="FunFam" id="3.90.780.10:FF:000002">
    <property type="entry name" value="Bifunctional 2',3'-cyclic-nucleotide 2'-phosphodiesterase/3'-nucleotidase"/>
    <property type="match status" value="1"/>
</dbReference>
<dbReference type="InterPro" id="IPR006179">
    <property type="entry name" value="5_nucleotidase/apyrase"/>
</dbReference>
<dbReference type="OrthoDB" id="9803927at2"/>
<dbReference type="CDD" id="cd07410">
    <property type="entry name" value="MPP_CpdB_N"/>
    <property type="match status" value="1"/>
</dbReference>
<dbReference type="GO" id="GO:0008254">
    <property type="term" value="F:3'-nucleotidase activity"/>
    <property type="evidence" value="ECO:0007669"/>
    <property type="project" value="UniProtKB-EC"/>
</dbReference>
<evidence type="ECO:0000256" key="8">
    <source>
        <dbReference type="ARBA" id="ARBA00016420"/>
    </source>
</evidence>
<evidence type="ECO:0000256" key="14">
    <source>
        <dbReference type="ARBA" id="ARBA00023268"/>
    </source>
</evidence>
<dbReference type="Proteomes" id="UP000323012">
    <property type="component" value="Unassembled WGS sequence"/>
</dbReference>
<keyword evidence="14" id="KW-0511">Multifunctional enzyme</keyword>
<evidence type="ECO:0000256" key="13">
    <source>
        <dbReference type="ARBA" id="ARBA00022801"/>
    </source>
</evidence>
<evidence type="ECO:0000256" key="9">
    <source>
        <dbReference type="ARBA" id="ARBA00022723"/>
    </source>
</evidence>
<dbReference type="KEGG" id="aact:ACT75_00825"/>
<dbReference type="InterPro" id="IPR041827">
    <property type="entry name" value="CpdB_N"/>
</dbReference>
<dbReference type="EC" id="3.1.3.6" evidence="7"/>
<dbReference type="GO" id="GO:0030288">
    <property type="term" value="C:outer membrane-bounded periplasmic space"/>
    <property type="evidence" value="ECO:0007669"/>
    <property type="project" value="TreeGrafter"/>
</dbReference>
<dbReference type="Pfam" id="PF02872">
    <property type="entry name" value="5_nucleotid_C"/>
    <property type="match status" value="1"/>
</dbReference>
<evidence type="ECO:0000256" key="7">
    <source>
        <dbReference type="ARBA" id="ARBA00012642"/>
    </source>
</evidence>
<evidence type="ECO:0000256" key="4">
    <source>
        <dbReference type="ARBA" id="ARBA00004418"/>
    </source>
</evidence>
<name>A0A5D0EMT5_AGGAC</name>
<evidence type="ECO:0000256" key="1">
    <source>
        <dbReference type="ARBA" id="ARBA00000527"/>
    </source>
</evidence>
<proteinExistence type="inferred from homology"/>
<evidence type="ECO:0000313" key="20">
    <source>
        <dbReference type="EMBL" id="PHO21297.1"/>
    </source>
</evidence>
<dbReference type="SUPFAM" id="SSF55816">
    <property type="entry name" value="5'-nucleotidase (syn. UDP-sugar hydrolase), C-terminal domain"/>
    <property type="match status" value="1"/>
</dbReference>
<evidence type="ECO:0000256" key="16">
    <source>
        <dbReference type="RuleBase" id="RU362119"/>
    </source>
</evidence>
<evidence type="ECO:0000256" key="5">
    <source>
        <dbReference type="ARBA" id="ARBA00006654"/>
    </source>
</evidence>
<dbReference type="Pfam" id="PF00149">
    <property type="entry name" value="Metallophos"/>
    <property type="match status" value="1"/>
</dbReference>
<dbReference type="PROSITE" id="PS00786">
    <property type="entry name" value="5_NUCLEOTIDASE_2"/>
    <property type="match status" value="1"/>
</dbReference>
<reference evidence="19 22" key="1">
    <citation type="submission" date="2015-10" db="EMBL/GenBank/DDBJ databases">
        <title>Tn-seq of a polymicrobial infection.</title>
        <authorList>
            <person name="Stacy A."/>
            <person name="Rumbaugh K.P."/>
            <person name="Whiteley M."/>
        </authorList>
    </citation>
    <scope>NUCLEOTIDE SEQUENCE [LARGE SCALE GENOMIC DNA]</scope>
    <source>
        <strain evidence="19 22">624</strain>
    </source>
</reference>
<dbReference type="PANTHER" id="PTHR11575:SF6">
    <property type="entry name" value="2',3'-CYCLIC-NUCLEOTIDE 2'-PHOSPHODIESTERASE_3'-NUCLEOTIDASE"/>
    <property type="match status" value="1"/>
</dbReference>
<dbReference type="Gene3D" id="3.90.780.10">
    <property type="entry name" value="5'-Nucleotidase, C-terminal domain"/>
    <property type="match status" value="1"/>
</dbReference>
<dbReference type="GO" id="GO:0000166">
    <property type="term" value="F:nucleotide binding"/>
    <property type="evidence" value="ECO:0007669"/>
    <property type="project" value="UniProtKB-KW"/>
</dbReference>
<evidence type="ECO:0000256" key="6">
    <source>
        <dbReference type="ARBA" id="ARBA00012364"/>
    </source>
</evidence>
<dbReference type="SMR" id="A0A5D0EMT5"/>
<evidence type="ECO:0000259" key="18">
    <source>
        <dbReference type="Pfam" id="PF02872"/>
    </source>
</evidence>
<feature type="domain" description="Calcineurin-like phosphoesterase" evidence="17">
    <location>
        <begin position="34"/>
        <end position="270"/>
    </location>
</feature>
<keyword evidence="13 16" id="KW-0378">Hydrolase</keyword>
<comment type="subcellular location">
    <subcellularLocation>
        <location evidence="4">Periplasm</location>
    </subcellularLocation>
</comment>
<feature type="domain" description="5'-Nucleotidase C-terminal" evidence="18">
    <location>
        <begin position="366"/>
        <end position="559"/>
    </location>
</feature>
<evidence type="ECO:0000313" key="22">
    <source>
        <dbReference type="Proteomes" id="UP000072236"/>
    </source>
</evidence>
<comment type="function">
    <text evidence="15">This bifunctional enzyme catalyzes two consecutive reactions during ribonucleic acid degradation. Converts a 2',3'-cyclic nucleotide to a 3'-nucleotide and then the 3'-nucleotide to the corresponding nucleoside and phosphate.</text>
</comment>
<dbReference type="GO" id="GO:0008663">
    <property type="term" value="F:2',3'-cyclic-nucleotide 2'-phosphodiesterase activity"/>
    <property type="evidence" value="ECO:0007669"/>
    <property type="project" value="UniProtKB-EC"/>
</dbReference>
<dbReference type="EMBL" id="VSED01000007">
    <property type="protein sequence ID" value="TYA39354.1"/>
    <property type="molecule type" value="Genomic_DNA"/>
</dbReference>
<dbReference type="AlphaFoldDB" id="A0A5D0EMT5"/>
<evidence type="ECO:0000256" key="15">
    <source>
        <dbReference type="ARBA" id="ARBA00056111"/>
    </source>
</evidence>
<gene>
    <name evidence="21" type="primary">cpdB</name>
    <name evidence="19" type="ORF">ACT75_00825</name>
    <name evidence="20" type="ORF">CQR80_02335</name>
    <name evidence="21" type="ORF">FXB79_04105</name>
</gene>